<organism evidence="5 6">
    <name type="scientific">Oreochromis aureus</name>
    <name type="common">Israeli tilapia</name>
    <name type="synonym">Chromis aureus</name>
    <dbReference type="NCBI Taxonomy" id="47969"/>
    <lineage>
        <taxon>Eukaryota</taxon>
        <taxon>Metazoa</taxon>
        <taxon>Chordata</taxon>
        <taxon>Craniata</taxon>
        <taxon>Vertebrata</taxon>
        <taxon>Euteleostomi</taxon>
        <taxon>Actinopterygii</taxon>
        <taxon>Neopterygii</taxon>
        <taxon>Teleostei</taxon>
        <taxon>Neoteleostei</taxon>
        <taxon>Acanthomorphata</taxon>
        <taxon>Ovalentaria</taxon>
        <taxon>Cichlomorphae</taxon>
        <taxon>Cichliformes</taxon>
        <taxon>Cichlidae</taxon>
        <taxon>African cichlids</taxon>
        <taxon>Pseudocrenilabrinae</taxon>
        <taxon>Oreochromini</taxon>
        <taxon>Oreochromis</taxon>
    </lineage>
</organism>
<dbReference type="InterPro" id="IPR003599">
    <property type="entry name" value="Ig_sub"/>
</dbReference>
<dbReference type="AlphaFoldDB" id="A0AAZ1WZL5"/>
<dbReference type="InterPro" id="IPR036179">
    <property type="entry name" value="Ig-like_dom_sf"/>
</dbReference>
<feature type="transmembrane region" description="Helical" evidence="3">
    <location>
        <begin position="230"/>
        <end position="253"/>
    </location>
</feature>
<evidence type="ECO:0000256" key="1">
    <source>
        <dbReference type="ARBA" id="ARBA00022729"/>
    </source>
</evidence>
<accession>A0AAZ1WZL5</accession>
<dbReference type="Ensembl" id="ENSOABT00000070746.1">
    <property type="protein sequence ID" value="ENSOABP00000060913.1"/>
    <property type="gene ID" value="ENSOABG00000025926.1"/>
</dbReference>
<dbReference type="RefSeq" id="XP_039462891.1">
    <property type="nucleotide sequence ID" value="XM_039606957.1"/>
</dbReference>
<feature type="domain" description="Ig-like" evidence="4">
    <location>
        <begin position="127"/>
        <end position="207"/>
    </location>
</feature>
<keyword evidence="3" id="KW-1133">Transmembrane helix</keyword>
<dbReference type="Gene3D" id="2.60.40.10">
    <property type="entry name" value="Immunoglobulins"/>
    <property type="match status" value="2"/>
</dbReference>
<proteinExistence type="predicted"/>
<protein>
    <recommendedName>
        <fullName evidence="4">Ig-like domain-containing protein</fullName>
    </recommendedName>
</protein>
<evidence type="ECO:0000256" key="2">
    <source>
        <dbReference type="ARBA" id="ARBA00023157"/>
    </source>
</evidence>
<dbReference type="InterPro" id="IPR050488">
    <property type="entry name" value="Ig_Fc_receptor"/>
</dbReference>
<keyword evidence="3" id="KW-0472">Membrane</keyword>
<keyword evidence="2" id="KW-1015">Disulfide bond</keyword>
<reference evidence="5" key="2">
    <citation type="submission" date="2025-08" db="UniProtKB">
        <authorList>
            <consortium name="Ensembl"/>
        </authorList>
    </citation>
    <scope>IDENTIFICATION</scope>
</reference>
<keyword evidence="3" id="KW-0812">Transmembrane</keyword>
<dbReference type="KEGG" id="oau:120436258"/>
<dbReference type="GO" id="GO:0006955">
    <property type="term" value="P:immune response"/>
    <property type="evidence" value="ECO:0007669"/>
    <property type="project" value="TreeGrafter"/>
</dbReference>
<dbReference type="PANTHER" id="PTHR11481:SF64">
    <property type="entry name" value="FC RECEPTOR-LIKE PROTEIN 4"/>
    <property type="match status" value="1"/>
</dbReference>
<gene>
    <name evidence="5" type="primary">LOC120436258</name>
</gene>
<sequence length="277" mass="30547">MPQRKSLLVSLQEDIMEIRALCIRLLITIIIMLRAHAQKVFSLRVVPNKLQFFEYETVSFYCEGVFHGNIVHKVNGRTSQCNNGGNKTAQGSLCIMTSLYLNDGGQHWCEIEGGRRSNSVNISVTAGSVILESPAVPVMEGEDVTLRCRNKMISSNIAADFYKYGHHIGNSSTANMTIHRVYKSDEGLYKCKISGGGESPESWLSVSLPCVTADHTGSQRDHSSNQGCHIYLVSRTVFTVAMVALLLVVVGLLHCGKVRARTANSSPRCKCNCNYDK</sequence>
<dbReference type="InterPro" id="IPR007110">
    <property type="entry name" value="Ig-like_dom"/>
</dbReference>
<dbReference type="InterPro" id="IPR013783">
    <property type="entry name" value="Ig-like_fold"/>
</dbReference>
<dbReference type="GO" id="GO:0007166">
    <property type="term" value="P:cell surface receptor signaling pathway"/>
    <property type="evidence" value="ECO:0007669"/>
    <property type="project" value="TreeGrafter"/>
</dbReference>
<dbReference type="GeneID" id="120436258"/>
<name>A0AAZ1WZL5_OREAU</name>
<keyword evidence="6" id="KW-1185">Reference proteome</keyword>
<evidence type="ECO:0000259" key="4">
    <source>
        <dbReference type="PROSITE" id="PS50835"/>
    </source>
</evidence>
<dbReference type="PANTHER" id="PTHR11481">
    <property type="entry name" value="IMMUNOGLOBULIN FC RECEPTOR"/>
    <property type="match status" value="1"/>
</dbReference>
<evidence type="ECO:0000313" key="5">
    <source>
        <dbReference type="Ensembl" id="ENSOABP00000060913.1"/>
    </source>
</evidence>
<evidence type="ECO:0000313" key="6">
    <source>
        <dbReference type="Proteomes" id="UP000472276"/>
    </source>
</evidence>
<evidence type="ECO:0000256" key="3">
    <source>
        <dbReference type="SAM" id="Phobius"/>
    </source>
</evidence>
<reference evidence="5" key="3">
    <citation type="submission" date="2025-09" db="UniProtKB">
        <authorList>
            <consortium name="Ensembl"/>
        </authorList>
    </citation>
    <scope>IDENTIFICATION</scope>
</reference>
<dbReference type="SMART" id="SM00409">
    <property type="entry name" value="IG"/>
    <property type="match status" value="1"/>
</dbReference>
<dbReference type="GO" id="GO:0004888">
    <property type="term" value="F:transmembrane signaling receptor activity"/>
    <property type="evidence" value="ECO:0007669"/>
    <property type="project" value="TreeGrafter"/>
</dbReference>
<dbReference type="SUPFAM" id="SSF48726">
    <property type="entry name" value="Immunoglobulin"/>
    <property type="match status" value="1"/>
</dbReference>
<reference evidence="6" key="1">
    <citation type="submission" date="2020-03" db="EMBL/GenBank/DDBJ databases">
        <title>Evolution of repeat sequences and sex chromosomes of tilapia species revealed by chromosome-level genomes.</title>
        <authorList>
            <person name="Xu L."/>
            <person name="Tao W."/>
            <person name="Wang D."/>
            <person name="Zhou Q."/>
        </authorList>
    </citation>
    <scope>NUCLEOTIDE SEQUENCE [LARGE SCALE GENOMIC DNA]</scope>
    <source>
        <strain evidence="6">Israel</strain>
    </source>
</reference>
<dbReference type="PROSITE" id="PS50835">
    <property type="entry name" value="IG_LIKE"/>
    <property type="match status" value="1"/>
</dbReference>
<dbReference type="Proteomes" id="UP000472276">
    <property type="component" value="Unassembled WGS sequence"/>
</dbReference>
<keyword evidence="1" id="KW-0732">Signal</keyword>
<dbReference type="Pfam" id="PF13895">
    <property type="entry name" value="Ig_2"/>
    <property type="match status" value="1"/>
</dbReference>
<dbReference type="GO" id="GO:0009897">
    <property type="term" value="C:external side of plasma membrane"/>
    <property type="evidence" value="ECO:0007669"/>
    <property type="project" value="TreeGrafter"/>
</dbReference>